<dbReference type="RefSeq" id="XP_008021293.1">
    <property type="nucleotide sequence ID" value="XM_008023102.1"/>
</dbReference>
<protein>
    <submittedName>
        <fullName evidence="1">Uncharacterized protein</fullName>
    </submittedName>
</protein>
<organism evidence="1 2">
    <name type="scientific">Exserohilum turcicum (strain 28A)</name>
    <name type="common">Northern leaf blight fungus</name>
    <name type="synonym">Setosphaeria turcica</name>
    <dbReference type="NCBI Taxonomy" id="671987"/>
    <lineage>
        <taxon>Eukaryota</taxon>
        <taxon>Fungi</taxon>
        <taxon>Dikarya</taxon>
        <taxon>Ascomycota</taxon>
        <taxon>Pezizomycotina</taxon>
        <taxon>Dothideomycetes</taxon>
        <taxon>Pleosporomycetidae</taxon>
        <taxon>Pleosporales</taxon>
        <taxon>Pleosporineae</taxon>
        <taxon>Pleosporaceae</taxon>
        <taxon>Exserohilum</taxon>
    </lineage>
</organism>
<dbReference type="HOGENOM" id="CLU_1769071_0_0_1"/>
<dbReference type="EMBL" id="KB908482">
    <property type="protein sequence ID" value="EOA90861.1"/>
    <property type="molecule type" value="Genomic_DNA"/>
</dbReference>
<reference evidence="1 2" key="2">
    <citation type="journal article" date="2013" name="PLoS Genet.">
        <title>Comparative genome structure, secondary metabolite, and effector coding capacity across Cochliobolus pathogens.</title>
        <authorList>
            <person name="Condon B.J."/>
            <person name="Leng Y."/>
            <person name="Wu D."/>
            <person name="Bushley K.E."/>
            <person name="Ohm R.A."/>
            <person name="Otillar R."/>
            <person name="Martin J."/>
            <person name="Schackwitz W."/>
            <person name="Grimwood J."/>
            <person name="MohdZainudin N."/>
            <person name="Xue C."/>
            <person name="Wang R."/>
            <person name="Manning V.A."/>
            <person name="Dhillon B."/>
            <person name="Tu Z.J."/>
            <person name="Steffenson B.J."/>
            <person name="Salamov A."/>
            <person name="Sun H."/>
            <person name="Lowry S."/>
            <person name="LaButti K."/>
            <person name="Han J."/>
            <person name="Copeland A."/>
            <person name="Lindquist E."/>
            <person name="Barry K."/>
            <person name="Schmutz J."/>
            <person name="Baker S.E."/>
            <person name="Ciuffetti L.M."/>
            <person name="Grigoriev I.V."/>
            <person name="Zhong S."/>
            <person name="Turgeon B.G."/>
        </authorList>
    </citation>
    <scope>NUCLEOTIDE SEQUENCE [LARGE SCALE GENOMIC DNA]</scope>
    <source>
        <strain evidence="2">28A</strain>
    </source>
</reference>
<name>R0J272_EXST2</name>
<dbReference type="Proteomes" id="UP000016935">
    <property type="component" value="Unassembled WGS sequence"/>
</dbReference>
<keyword evidence="2" id="KW-1185">Reference proteome</keyword>
<dbReference type="GeneID" id="19404127"/>
<evidence type="ECO:0000313" key="2">
    <source>
        <dbReference type="Proteomes" id="UP000016935"/>
    </source>
</evidence>
<gene>
    <name evidence="1" type="ORF">SETTUDRAFT_36362</name>
</gene>
<reference evidence="1 2" key="1">
    <citation type="journal article" date="2012" name="PLoS Pathog.">
        <title>Diverse lifestyles and strategies of plant pathogenesis encoded in the genomes of eighteen Dothideomycetes fungi.</title>
        <authorList>
            <person name="Ohm R.A."/>
            <person name="Feau N."/>
            <person name="Henrissat B."/>
            <person name="Schoch C.L."/>
            <person name="Horwitz B.A."/>
            <person name="Barry K.W."/>
            <person name="Condon B.J."/>
            <person name="Copeland A.C."/>
            <person name="Dhillon B."/>
            <person name="Glaser F."/>
            <person name="Hesse C.N."/>
            <person name="Kosti I."/>
            <person name="LaButti K."/>
            <person name="Lindquist E.A."/>
            <person name="Lucas S."/>
            <person name="Salamov A.A."/>
            <person name="Bradshaw R.E."/>
            <person name="Ciuffetti L."/>
            <person name="Hamelin R.C."/>
            <person name="Kema G.H.J."/>
            <person name="Lawrence C."/>
            <person name="Scott J.A."/>
            <person name="Spatafora J.W."/>
            <person name="Turgeon B.G."/>
            <person name="de Wit P.J.G.M."/>
            <person name="Zhong S."/>
            <person name="Goodwin S.B."/>
            <person name="Grigoriev I.V."/>
        </authorList>
    </citation>
    <scope>NUCLEOTIDE SEQUENCE [LARGE SCALE GENOMIC DNA]</scope>
    <source>
        <strain evidence="2">28A</strain>
    </source>
</reference>
<dbReference type="OrthoDB" id="3686806at2759"/>
<dbReference type="AlphaFoldDB" id="R0J272"/>
<proteinExistence type="predicted"/>
<sequence length="166" mass="18255">MANNTPDIRAALQTISQASIESLVPHILELCEANAAIAKAISSLSQNFCGQLETPANELATPGNTDLTSSQAQAQPPTILRDNTWQDKSQGMLQQYRSRRGRPENAIVRLAQYWIQRRLAGTCVLNVVDEQGVLDDLRKAVVSSTPAFIALVRSIKKRRSATNSRR</sequence>
<evidence type="ECO:0000313" key="1">
    <source>
        <dbReference type="EMBL" id="EOA90861.1"/>
    </source>
</evidence>
<accession>R0J272</accession>